<dbReference type="Pfam" id="PF07942">
    <property type="entry name" value="CARME"/>
    <property type="match status" value="1"/>
</dbReference>
<dbReference type="VEuPathDB" id="FungiDB:ASPSYDRAFT_62010"/>
<dbReference type="PANTHER" id="PTHR12303:SF13">
    <property type="match status" value="1"/>
</dbReference>
<dbReference type="InterPro" id="IPR012901">
    <property type="entry name" value="CARME"/>
</dbReference>
<feature type="transmembrane region" description="Helical" evidence="3">
    <location>
        <begin position="745"/>
        <end position="765"/>
    </location>
</feature>
<dbReference type="AlphaFoldDB" id="A0A1L9T1P6"/>
<dbReference type="CDD" id="cd02440">
    <property type="entry name" value="AdoMet_MTases"/>
    <property type="match status" value="1"/>
</dbReference>
<dbReference type="PANTHER" id="PTHR12303">
    <property type="entry name" value="CARNOSINE N-METHYLTRANSFERASE"/>
    <property type="match status" value="1"/>
</dbReference>
<dbReference type="InterPro" id="IPR015867">
    <property type="entry name" value="N-reg_PII/ATP_PRibTrfase_C"/>
</dbReference>
<dbReference type="Gene3D" id="1.20.1250.20">
    <property type="entry name" value="MFS general substrate transporter like domains"/>
    <property type="match status" value="1"/>
</dbReference>
<dbReference type="OrthoDB" id="978at2759"/>
<evidence type="ECO:0000256" key="2">
    <source>
        <dbReference type="ARBA" id="ARBA00020998"/>
    </source>
</evidence>
<dbReference type="Gene3D" id="3.40.50.150">
    <property type="entry name" value="Vaccinia Virus protein VP39"/>
    <property type="match status" value="1"/>
</dbReference>
<feature type="transmembrane region" description="Helical" evidence="3">
    <location>
        <begin position="542"/>
        <end position="562"/>
    </location>
</feature>
<dbReference type="EMBL" id="KV878597">
    <property type="protein sequence ID" value="OJJ53370.1"/>
    <property type="molecule type" value="Genomic_DNA"/>
</dbReference>
<dbReference type="InterPro" id="IPR036069">
    <property type="entry name" value="DUF34/NIF3_sf"/>
</dbReference>
<protein>
    <recommendedName>
        <fullName evidence="2">ATP phosphoribosyltransferase</fullName>
    </recommendedName>
</protein>
<dbReference type="GeneID" id="63766140"/>
<feature type="signal peptide" evidence="4">
    <location>
        <begin position="1"/>
        <end position="19"/>
    </location>
</feature>
<keyword evidence="3" id="KW-1133">Transmembrane helix</keyword>
<organism evidence="5 6">
    <name type="scientific">Aspergillus sydowii CBS 593.65</name>
    <dbReference type="NCBI Taxonomy" id="1036612"/>
    <lineage>
        <taxon>Eukaryota</taxon>
        <taxon>Fungi</taxon>
        <taxon>Dikarya</taxon>
        <taxon>Ascomycota</taxon>
        <taxon>Pezizomycotina</taxon>
        <taxon>Eurotiomycetes</taxon>
        <taxon>Eurotiomycetidae</taxon>
        <taxon>Eurotiales</taxon>
        <taxon>Aspergillaceae</taxon>
        <taxon>Aspergillus</taxon>
        <taxon>Aspergillus subgen. Nidulantes</taxon>
    </lineage>
</organism>
<evidence type="ECO:0000256" key="1">
    <source>
        <dbReference type="ARBA" id="ARBA00004141"/>
    </source>
</evidence>
<feature type="transmembrane region" description="Helical" evidence="3">
    <location>
        <begin position="446"/>
        <end position="463"/>
    </location>
</feature>
<dbReference type="RefSeq" id="XP_040697176.1">
    <property type="nucleotide sequence ID" value="XM_040850067.1"/>
</dbReference>
<proteinExistence type="predicted"/>
<feature type="transmembrane region" description="Helical" evidence="3">
    <location>
        <begin position="507"/>
        <end position="530"/>
    </location>
</feature>
<comment type="subcellular location">
    <subcellularLocation>
        <location evidence="1">Membrane</location>
        <topology evidence="1">Multi-pass membrane protein</topology>
    </subcellularLocation>
</comment>
<dbReference type="STRING" id="1036612.A0A1L9T1P6"/>
<dbReference type="InterPro" id="IPR011701">
    <property type="entry name" value="MFS"/>
</dbReference>
<feature type="transmembrane region" description="Helical" evidence="3">
    <location>
        <begin position="713"/>
        <end position="733"/>
    </location>
</feature>
<sequence>MQAVWTLLLVIICVVAAKAQEVAAAEGQQAQWQDITQVVVSNITVIEEPNARQEEEYARLQNRLQKSTGTWNANHPRHRLLMALYGFTRYKERNLAEVKRWRDMYKNVPKSQQKLVEKTIGYTRKLNTVEHLFEDNDRIAADIVRHGLEFYDIPRKELDEFIKDMQKEKKGPDRTSVVQGMKHFVRDWSEEGLFEREDAFKCILDNLARMDRSEDKPVRVLAPGAGAGRLGYEIDALGGFEVTINEWSMYMNLVHRYAVQVASPNSLAYYPYIDWWSHQATTSDMQRAVRFPDWVPSTSRVVMVEGDFTTLFSDSESGSYDVIVSLFFIDTARNLMAYLENIHRLLKPGGTWINLGPLLYGTGPWLQLSLDEIVKVSEALGFEFDVDAAEPEVCGTPTAGEGLDGKVRSLTMDVKRETTGLTHDIPVLSDALEGHQKPVQSLLRRIDWRILPIMLLTYFLQFLDKVCLNVRYLLQKFSTPRVLGCNVLIWGILLCCSAAAQNYGGLLALRILLGTTEAVVAPALTMYTSIWYTRRESTPRFGFWYCGVGVGQIIGGLISFGAQHAPASLSLTGWRIMFIVIGLVNILAAALILVFLPLSLETAGFLTADEKTIISTRLKEDSANIAPKQFHAASLWVVLTDTQTWLLLLITIFTTLPSGLIVAFSSMVIKNYGYTAKESALLNMPSGATVAPLGIIFAWIAGNFKGYTGKVSAAALISAGFSVANIIGPQTFQARDAPDYIPAKVTIVAVNAAAIVAVIALRAVYGLRNRKAEGLGVPARSSLEKNKMAAAALTKFKLIFHVPPTSLEPVKSAVFTAGAGRYPGPGSYTECCWVASGTGQFRPGDAANPAIGSVGALEKIEELRVETLCVGEDVARRAVEALKK</sequence>
<dbReference type="SUPFAM" id="SSF103473">
    <property type="entry name" value="MFS general substrate transporter"/>
    <property type="match status" value="1"/>
</dbReference>
<feature type="transmembrane region" description="Helical" evidence="3">
    <location>
        <begin position="483"/>
        <end position="501"/>
    </location>
</feature>
<evidence type="ECO:0000313" key="6">
    <source>
        <dbReference type="Proteomes" id="UP000184356"/>
    </source>
</evidence>
<feature type="transmembrane region" description="Helical" evidence="3">
    <location>
        <begin position="645"/>
        <end position="669"/>
    </location>
</feature>
<dbReference type="SUPFAM" id="SSF102705">
    <property type="entry name" value="NIF3 (NGG1p interacting factor 3)-like"/>
    <property type="match status" value="1"/>
</dbReference>
<evidence type="ECO:0000313" key="5">
    <source>
        <dbReference type="EMBL" id="OJJ53370.1"/>
    </source>
</evidence>
<name>A0A1L9T1P6_9EURO</name>
<dbReference type="GO" id="GO:0008757">
    <property type="term" value="F:S-adenosylmethionine-dependent methyltransferase activity"/>
    <property type="evidence" value="ECO:0007669"/>
    <property type="project" value="InterPro"/>
</dbReference>
<dbReference type="InterPro" id="IPR029063">
    <property type="entry name" value="SAM-dependent_MTases_sf"/>
</dbReference>
<dbReference type="Gene3D" id="3.30.70.120">
    <property type="match status" value="1"/>
</dbReference>
<reference evidence="6" key="1">
    <citation type="journal article" date="2017" name="Genome Biol.">
        <title>Comparative genomics reveals high biological diversity and specific adaptations in the industrially and medically important fungal genus Aspergillus.</title>
        <authorList>
            <person name="de Vries R.P."/>
            <person name="Riley R."/>
            <person name="Wiebenga A."/>
            <person name="Aguilar-Osorio G."/>
            <person name="Amillis S."/>
            <person name="Uchima C.A."/>
            <person name="Anderluh G."/>
            <person name="Asadollahi M."/>
            <person name="Askin M."/>
            <person name="Barry K."/>
            <person name="Battaglia E."/>
            <person name="Bayram O."/>
            <person name="Benocci T."/>
            <person name="Braus-Stromeyer S.A."/>
            <person name="Caldana C."/>
            <person name="Canovas D."/>
            <person name="Cerqueira G.C."/>
            <person name="Chen F."/>
            <person name="Chen W."/>
            <person name="Choi C."/>
            <person name="Clum A."/>
            <person name="Dos Santos R.A."/>
            <person name="Damasio A.R."/>
            <person name="Diallinas G."/>
            <person name="Emri T."/>
            <person name="Fekete E."/>
            <person name="Flipphi M."/>
            <person name="Freyberg S."/>
            <person name="Gallo A."/>
            <person name="Gournas C."/>
            <person name="Habgood R."/>
            <person name="Hainaut M."/>
            <person name="Harispe M.L."/>
            <person name="Henrissat B."/>
            <person name="Hilden K.S."/>
            <person name="Hope R."/>
            <person name="Hossain A."/>
            <person name="Karabika E."/>
            <person name="Karaffa L."/>
            <person name="Karanyi Z."/>
            <person name="Krasevec N."/>
            <person name="Kuo A."/>
            <person name="Kusch H."/>
            <person name="LaButti K."/>
            <person name="Lagendijk E.L."/>
            <person name="Lapidus A."/>
            <person name="Levasseur A."/>
            <person name="Lindquist E."/>
            <person name="Lipzen A."/>
            <person name="Logrieco A.F."/>
            <person name="MacCabe A."/>
            <person name="Maekelae M.R."/>
            <person name="Malavazi I."/>
            <person name="Melin P."/>
            <person name="Meyer V."/>
            <person name="Mielnichuk N."/>
            <person name="Miskei M."/>
            <person name="Molnar A.P."/>
            <person name="Mule G."/>
            <person name="Ngan C.Y."/>
            <person name="Orejas M."/>
            <person name="Orosz E."/>
            <person name="Ouedraogo J.P."/>
            <person name="Overkamp K.M."/>
            <person name="Park H.-S."/>
            <person name="Perrone G."/>
            <person name="Piumi F."/>
            <person name="Punt P.J."/>
            <person name="Ram A.F."/>
            <person name="Ramon A."/>
            <person name="Rauscher S."/>
            <person name="Record E."/>
            <person name="Riano-Pachon D.M."/>
            <person name="Robert V."/>
            <person name="Roehrig J."/>
            <person name="Ruller R."/>
            <person name="Salamov A."/>
            <person name="Salih N.S."/>
            <person name="Samson R.A."/>
            <person name="Sandor E."/>
            <person name="Sanguinetti M."/>
            <person name="Schuetze T."/>
            <person name="Sepcic K."/>
            <person name="Shelest E."/>
            <person name="Sherlock G."/>
            <person name="Sophianopoulou V."/>
            <person name="Squina F.M."/>
            <person name="Sun H."/>
            <person name="Susca A."/>
            <person name="Todd R.B."/>
            <person name="Tsang A."/>
            <person name="Unkles S.E."/>
            <person name="van de Wiele N."/>
            <person name="van Rossen-Uffink D."/>
            <person name="Oliveira J.V."/>
            <person name="Vesth T.C."/>
            <person name="Visser J."/>
            <person name="Yu J.-H."/>
            <person name="Zhou M."/>
            <person name="Andersen M.R."/>
            <person name="Archer D.B."/>
            <person name="Baker S.E."/>
            <person name="Benoit I."/>
            <person name="Brakhage A.A."/>
            <person name="Braus G.H."/>
            <person name="Fischer R."/>
            <person name="Frisvad J.C."/>
            <person name="Goldman G.H."/>
            <person name="Houbraken J."/>
            <person name="Oakley B."/>
            <person name="Pocsi I."/>
            <person name="Scazzocchio C."/>
            <person name="Seiboth B."/>
            <person name="vanKuyk P.A."/>
            <person name="Wortman J."/>
            <person name="Dyer P.S."/>
            <person name="Grigoriev I.V."/>
        </authorList>
    </citation>
    <scope>NUCLEOTIDE SEQUENCE [LARGE SCALE GENOMIC DNA]</scope>
    <source>
        <strain evidence="6">CBS 593.65</strain>
    </source>
</reference>
<dbReference type="Proteomes" id="UP000184356">
    <property type="component" value="Unassembled WGS sequence"/>
</dbReference>
<keyword evidence="3" id="KW-0472">Membrane</keyword>
<evidence type="ECO:0000256" key="3">
    <source>
        <dbReference type="SAM" id="Phobius"/>
    </source>
</evidence>
<feature type="transmembrane region" description="Helical" evidence="3">
    <location>
        <begin position="681"/>
        <end position="701"/>
    </location>
</feature>
<gene>
    <name evidence="5" type="ORF">ASPSYDRAFT_62010</name>
</gene>
<dbReference type="SUPFAM" id="SSF53335">
    <property type="entry name" value="S-adenosyl-L-methionine-dependent methyltransferases"/>
    <property type="match status" value="1"/>
</dbReference>
<dbReference type="GO" id="GO:0022857">
    <property type="term" value="F:transmembrane transporter activity"/>
    <property type="evidence" value="ECO:0007669"/>
    <property type="project" value="InterPro"/>
</dbReference>
<accession>A0A1L9T1P6</accession>
<evidence type="ECO:0000256" key="4">
    <source>
        <dbReference type="SAM" id="SignalP"/>
    </source>
</evidence>
<keyword evidence="6" id="KW-1185">Reference proteome</keyword>
<feature type="transmembrane region" description="Helical" evidence="3">
    <location>
        <begin position="574"/>
        <end position="596"/>
    </location>
</feature>
<dbReference type="SMART" id="SM01296">
    <property type="entry name" value="N2227"/>
    <property type="match status" value="1"/>
</dbReference>
<feature type="chain" id="PRO_5012973645" description="ATP phosphoribosyltransferase" evidence="4">
    <location>
        <begin position="20"/>
        <end position="884"/>
    </location>
</feature>
<keyword evidence="4" id="KW-0732">Signal</keyword>
<dbReference type="FunFam" id="3.40.50.150:FF:000939">
    <property type="entry name" value="Uncharacterized protein"/>
    <property type="match status" value="1"/>
</dbReference>
<dbReference type="GO" id="GO:0016020">
    <property type="term" value="C:membrane"/>
    <property type="evidence" value="ECO:0007669"/>
    <property type="project" value="UniProtKB-SubCell"/>
</dbReference>
<dbReference type="Pfam" id="PF07690">
    <property type="entry name" value="MFS_1"/>
    <property type="match status" value="1"/>
</dbReference>
<dbReference type="InterPro" id="IPR036259">
    <property type="entry name" value="MFS_trans_sf"/>
</dbReference>
<keyword evidence="3" id="KW-0812">Transmembrane</keyword>